<evidence type="ECO:0000313" key="1">
    <source>
        <dbReference type="EMBL" id="SCL16431.1"/>
    </source>
</evidence>
<dbReference type="EMBL" id="FMHW01000001">
    <property type="protein sequence ID" value="SCL16431.1"/>
    <property type="molecule type" value="Genomic_DNA"/>
</dbReference>
<organism evidence="1 2">
    <name type="scientific">Micromonospora pallida</name>
    <dbReference type="NCBI Taxonomy" id="145854"/>
    <lineage>
        <taxon>Bacteria</taxon>
        <taxon>Bacillati</taxon>
        <taxon>Actinomycetota</taxon>
        <taxon>Actinomycetes</taxon>
        <taxon>Micromonosporales</taxon>
        <taxon>Micromonosporaceae</taxon>
        <taxon>Micromonospora</taxon>
    </lineage>
</organism>
<proteinExistence type="predicted"/>
<protein>
    <submittedName>
        <fullName evidence="1">Uncharacterized protein</fullName>
    </submittedName>
</protein>
<name>A0A1C6RHG0_9ACTN</name>
<evidence type="ECO:0000313" key="2">
    <source>
        <dbReference type="Proteomes" id="UP000198959"/>
    </source>
</evidence>
<dbReference type="STRING" id="145854.GA0074692_0028"/>
<reference evidence="2" key="1">
    <citation type="submission" date="2016-06" db="EMBL/GenBank/DDBJ databases">
        <authorList>
            <person name="Varghese N."/>
            <person name="Submissions Spin"/>
        </authorList>
    </citation>
    <scope>NUCLEOTIDE SEQUENCE [LARGE SCALE GENOMIC DNA]</scope>
    <source>
        <strain evidence="2">DSM 43817</strain>
    </source>
</reference>
<keyword evidence="2" id="KW-1185">Reference proteome</keyword>
<dbReference type="AlphaFoldDB" id="A0A1C6RHG0"/>
<sequence length="66" mass="7537">MTTRHLTPGMKRARASAREAIRRAQAHVPPPAPEDDDEALGRQYPYVTPARARAIRHELEETHRAR</sequence>
<dbReference type="Proteomes" id="UP000198959">
    <property type="component" value="Unassembled WGS sequence"/>
</dbReference>
<dbReference type="RefSeq" id="WP_091638479.1">
    <property type="nucleotide sequence ID" value="NZ_FMHW01000001.1"/>
</dbReference>
<gene>
    <name evidence="1" type="ORF">GA0074692_0028</name>
</gene>
<accession>A0A1C6RHG0</accession>